<dbReference type="InterPro" id="IPR001155">
    <property type="entry name" value="OxRdtase_FMN_N"/>
</dbReference>
<reference evidence="2 3" key="1">
    <citation type="journal article" date="2019" name="Sci. Rep.">
        <title>Comparative genomics of chytrid fungi reveal insights into the obligate biotrophic and pathogenic lifestyle of Synchytrium endobioticum.</title>
        <authorList>
            <person name="van de Vossenberg B.T.L.H."/>
            <person name="Warris S."/>
            <person name="Nguyen H.D.T."/>
            <person name="van Gent-Pelzer M.P.E."/>
            <person name="Joly D.L."/>
            <person name="van de Geest H.C."/>
            <person name="Bonants P.J.M."/>
            <person name="Smith D.S."/>
            <person name="Levesque C.A."/>
            <person name="van der Lee T.A.J."/>
        </authorList>
    </citation>
    <scope>NUCLEOTIDE SEQUENCE [LARGE SCALE GENOMIC DNA]</scope>
    <source>
        <strain evidence="2 3">LEV6574</strain>
    </source>
</reference>
<dbReference type="GO" id="GO:0010181">
    <property type="term" value="F:FMN binding"/>
    <property type="evidence" value="ECO:0007669"/>
    <property type="project" value="InterPro"/>
</dbReference>
<evidence type="ECO:0000313" key="2">
    <source>
        <dbReference type="EMBL" id="TPX40016.1"/>
    </source>
</evidence>
<comment type="caution">
    <text evidence="2">The sequence shown here is derived from an EMBL/GenBank/DDBJ whole genome shotgun (WGS) entry which is preliminary data.</text>
</comment>
<dbReference type="Gene3D" id="3.20.20.70">
    <property type="entry name" value="Aldolase class I"/>
    <property type="match status" value="1"/>
</dbReference>
<evidence type="ECO:0000259" key="1">
    <source>
        <dbReference type="Pfam" id="PF00724"/>
    </source>
</evidence>
<dbReference type="InterPro" id="IPR013785">
    <property type="entry name" value="Aldolase_TIM"/>
</dbReference>
<sequence>MSGAAKAPILFSPIQVGDMLLQHRVVMGPLTRSRSPKELVNDMNVLYYSQRATKGGLIITEGTSPSVTAAGYPDVPGILTAGQANAWKKAVDAVHARGGYMFAQLWHTGRVSTRRFQPNNELPVSASTTKSSRRAEPARALTVPEIKYVVNEFRTSAKNARDAGFDGVELHGAHGYLIDQFLEDSSNLRTDEYGGSIENRARFLLEVMEAVLQELPPSKVAVRLSPYANFAVTDSDPVALFTYVLNRLNRYKLAYIQMTEPDFVSL</sequence>
<dbReference type="GO" id="GO:0016491">
    <property type="term" value="F:oxidoreductase activity"/>
    <property type="evidence" value="ECO:0007669"/>
    <property type="project" value="InterPro"/>
</dbReference>
<organism evidence="2 3">
    <name type="scientific">Synchytrium endobioticum</name>
    <dbReference type="NCBI Taxonomy" id="286115"/>
    <lineage>
        <taxon>Eukaryota</taxon>
        <taxon>Fungi</taxon>
        <taxon>Fungi incertae sedis</taxon>
        <taxon>Chytridiomycota</taxon>
        <taxon>Chytridiomycota incertae sedis</taxon>
        <taxon>Chytridiomycetes</taxon>
        <taxon>Synchytriales</taxon>
        <taxon>Synchytriaceae</taxon>
        <taxon>Synchytrium</taxon>
    </lineage>
</organism>
<dbReference type="InterPro" id="IPR045247">
    <property type="entry name" value="Oye-like"/>
</dbReference>
<dbReference type="VEuPathDB" id="FungiDB:SeMB42_g06862"/>
<dbReference type="CDD" id="cd02933">
    <property type="entry name" value="OYE_like_FMN"/>
    <property type="match status" value="1"/>
</dbReference>
<protein>
    <recommendedName>
        <fullName evidence="1">NADH:flavin oxidoreductase/NADH oxidase N-terminal domain-containing protein</fullName>
    </recommendedName>
</protein>
<gene>
    <name evidence="2" type="ORF">SeLEV6574_g06847</name>
</gene>
<dbReference type="OrthoDB" id="276546at2759"/>
<dbReference type="PANTHER" id="PTHR22893:SF91">
    <property type="entry name" value="NADPH DEHYDROGENASE 2-RELATED"/>
    <property type="match status" value="1"/>
</dbReference>
<dbReference type="Proteomes" id="UP000320475">
    <property type="component" value="Unassembled WGS sequence"/>
</dbReference>
<dbReference type="SUPFAM" id="SSF51395">
    <property type="entry name" value="FMN-linked oxidoreductases"/>
    <property type="match status" value="1"/>
</dbReference>
<feature type="domain" description="NADH:flavin oxidoreductase/NADH oxidase N-terminal" evidence="1">
    <location>
        <begin position="10"/>
        <end position="246"/>
    </location>
</feature>
<dbReference type="Pfam" id="PF00724">
    <property type="entry name" value="Oxidored_FMN"/>
    <property type="match status" value="1"/>
</dbReference>
<dbReference type="AlphaFoldDB" id="A0A507CM23"/>
<dbReference type="EMBL" id="QEAM01000422">
    <property type="protein sequence ID" value="TPX40016.1"/>
    <property type="molecule type" value="Genomic_DNA"/>
</dbReference>
<evidence type="ECO:0000313" key="3">
    <source>
        <dbReference type="Proteomes" id="UP000320475"/>
    </source>
</evidence>
<feature type="non-terminal residue" evidence="2">
    <location>
        <position position="266"/>
    </location>
</feature>
<name>A0A507CM23_9FUNG</name>
<proteinExistence type="predicted"/>
<dbReference type="PANTHER" id="PTHR22893">
    <property type="entry name" value="NADH OXIDOREDUCTASE-RELATED"/>
    <property type="match status" value="1"/>
</dbReference>
<accession>A0A507CM23</accession>